<dbReference type="PIRSF" id="PIRSF029792">
    <property type="entry name" value="Pro_racemase"/>
    <property type="match status" value="1"/>
</dbReference>
<comment type="similarity">
    <text evidence="2">Belongs to the proline racemase family.</text>
</comment>
<dbReference type="EC" id="4.2.1.77" evidence="3"/>
<dbReference type="AlphaFoldDB" id="A0A7U2HXA5"/>
<proteinExistence type="inferred from homology"/>
<gene>
    <name evidence="4" type="ORF">JI435_022660</name>
</gene>
<dbReference type="RefSeq" id="XP_001792880.1">
    <property type="nucleotide sequence ID" value="XM_001792828.1"/>
</dbReference>
<dbReference type="EMBL" id="CP069024">
    <property type="protein sequence ID" value="QRC92101.1"/>
    <property type="molecule type" value="Genomic_DNA"/>
</dbReference>
<keyword evidence="5" id="KW-1185">Reference proteome</keyword>
<dbReference type="SFLD" id="SFLDS00028">
    <property type="entry name" value="Proline_Racemase"/>
    <property type="match status" value="1"/>
</dbReference>
<sequence>MSNNPSSAYWIDTEDWHTAGEPFRIVEHLPADHLPSGVTVAERRAAVVGTPSHPLNVLRQTLCHEPRGHGDMYGGFITPPDDADAQFGVLFWHKDGFSTACGHGTIALGYWAVSKGIVEMPRGKGEVDVIIDVPSGRVKASVVVEDGKPVHADFVNVQSHVLTGKIPLAIPFYEDGLFVQFSYAGACYGFVDAKELGLSVTPNNVKEFVRLGRDIKALVRSGATGLITPYELYGIVFFENQDEVPIGTEDLTIRERNTTVFADGQVDRSPCGSGTSARLAIHYTDEKISVQHGKLLNSSIIGTQFEGDIVSGEQSSVGGYPTCIPRVRGKANLVGRMSFYIDPADPVYPGFLL</sequence>
<reference evidence="5" key="1">
    <citation type="journal article" date="2021" name="BMC Genomics">
        <title>Chromosome-level genome assembly and manually-curated proteome of model necrotroph Parastagonospora nodorum Sn15 reveals a genome-wide trove of candidate effector homologs, and redundancy of virulence-related functions within an accessory chromosome.</title>
        <authorList>
            <person name="Bertazzoni S."/>
            <person name="Jones D.A.B."/>
            <person name="Phan H.T."/>
            <person name="Tan K.-C."/>
            <person name="Hane J.K."/>
        </authorList>
    </citation>
    <scope>NUCLEOTIDE SEQUENCE [LARGE SCALE GENOMIC DNA]</scope>
    <source>
        <strain evidence="5">SN15 / ATCC MYA-4574 / FGSC 10173)</strain>
    </source>
</reference>
<dbReference type="OrthoDB" id="6409228at2759"/>
<protein>
    <recommendedName>
        <fullName evidence="3">trans-L-3-hydroxyproline dehydratase</fullName>
        <ecNumber evidence="3">4.2.1.77</ecNumber>
    </recommendedName>
</protein>
<dbReference type="GO" id="GO:0050346">
    <property type="term" value="F:trans-L-3-hydroxyproline dehydratase activity"/>
    <property type="evidence" value="ECO:0007669"/>
    <property type="project" value="UniProtKB-EC"/>
</dbReference>
<evidence type="ECO:0000313" key="4">
    <source>
        <dbReference type="EMBL" id="QRC92101.1"/>
    </source>
</evidence>
<dbReference type="VEuPathDB" id="FungiDB:JI435_022660"/>
<dbReference type="OMA" id="ERRAYCM"/>
<dbReference type="SUPFAM" id="SSF54506">
    <property type="entry name" value="Diaminopimelate epimerase-like"/>
    <property type="match status" value="1"/>
</dbReference>
<dbReference type="PANTHER" id="PTHR33442:SF1">
    <property type="entry name" value="TRANS-3-HYDROXY-L-PROLINE DEHYDRATASE"/>
    <property type="match status" value="1"/>
</dbReference>
<evidence type="ECO:0000313" key="5">
    <source>
        <dbReference type="Proteomes" id="UP000663193"/>
    </source>
</evidence>
<comment type="catalytic activity">
    <reaction evidence="1">
        <text>trans-3-hydroxy-L-proline = 1-pyrroline-2-carboxylate + H2O</text>
        <dbReference type="Rhea" id="RHEA:10320"/>
        <dbReference type="ChEBI" id="CHEBI:15377"/>
        <dbReference type="ChEBI" id="CHEBI:39785"/>
        <dbReference type="ChEBI" id="CHEBI:57938"/>
        <dbReference type="EC" id="4.2.1.77"/>
    </reaction>
</comment>
<accession>A0A7U2HXA5</accession>
<dbReference type="KEGG" id="pno:SNOG_02266"/>
<dbReference type="Gene3D" id="3.10.310.10">
    <property type="entry name" value="Diaminopimelate Epimerase, Chain A, domain 1"/>
    <property type="match status" value="2"/>
</dbReference>
<organism evidence="4 5">
    <name type="scientific">Phaeosphaeria nodorum (strain SN15 / ATCC MYA-4574 / FGSC 10173)</name>
    <name type="common">Glume blotch fungus</name>
    <name type="synonym">Parastagonospora nodorum</name>
    <dbReference type="NCBI Taxonomy" id="321614"/>
    <lineage>
        <taxon>Eukaryota</taxon>
        <taxon>Fungi</taxon>
        <taxon>Dikarya</taxon>
        <taxon>Ascomycota</taxon>
        <taxon>Pezizomycotina</taxon>
        <taxon>Dothideomycetes</taxon>
        <taxon>Pleosporomycetidae</taxon>
        <taxon>Pleosporales</taxon>
        <taxon>Pleosporineae</taxon>
        <taxon>Phaeosphaeriaceae</taxon>
        <taxon>Parastagonospora</taxon>
    </lineage>
</organism>
<dbReference type="Proteomes" id="UP000663193">
    <property type="component" value="Chromosome 2"/>
</dbReference>
<dbReference type="Pfam" id="PF05544">
    <property type="entry name" value="Pro_racemase"/>
    <property type="match status" value="1"/>
</dbReference>
<evidence type="ECO:0000256" key="1">
    <source>
        <dbReference type="ARBA" id="ARBA00001148"/>
    </source>
</evidence>
<name>A0A7U2HXA5_PHANO</name>
<dbReference type="PANTHER" id="PTHR33442">
    <property type="entry name" value="TRANS-3-HYDROXY-L-PROLINE DEHYDRATASE"/>
    <property type="match status" value="1"/>
</dbReference>
<evidence type="ECO:0000256" key="2">
    <source>
        <dbReference type="ARBA" id="ARBA00007529"/>
    </source>
</evidence>
<dbReference type="InterPro" id="IPR008794">
    <property type="entry name" value="Pro_racemase_fam"/>
</dbReference>
<evidence type="ECO:0000256" key="3">
    <source>
        <dbReference type="ARBA" id="ARBA00013105"/>
    </source>
</evidence>